<keyword evidence="9 10" id="KW-0131">Cell cycle</keyword>
<evidence type="ECO:0000313" key="13">
    <source>
        <dbReference type="Proteomes" id="UP000199415"/>
    </source>
</evidence>
<organism evidence="12 13">
    <name type="scientific">Limimonas halophila</name>
    <dbReference type="NCBI Taxonomy" id="1082479"/>
    <lineage>
        <taxon>Bacteria</taxon>
        <taxon>Pseudomonadati</taxon>
        <taxon>Pseudomonadota</taxon>
        <taxon>Alphaproteobacteria</taxon>
        <taxon>Rhodospirillales</taxon>
        <taxon>Rhodovibrionaceae</taxon>
        <taxon>Limimonas</taxon>
    </lineage>
</organism>
<proteinExistence type="inferred from homology"/>
<dbReference type="STRING" id="1082479.SAMN05216241_1104"/>
<evidence type="ECO:0000259" key="11">
    <source>
        <dbReference type="PROSITE" id="PS51706"/>
    </source>
</evidence>
<name>A0A1G7TN41_9PROT</name>
<reference evidence="12 13" key="1">
    <citation type="submission" date="2016-10" db="EMBL/GenBank/DDBJ databases">
        <authorList>
            <person name="de Groot N.N."/>
        </authorList>
    </citation>
    <scope>NUCLEOTIDE SEQUENCE [LARGE SCALE GENOMIC DNA]</scope>
    <source>
        <strain evidence="12 13">DSM 25584</strain>
    </source>
</reference>
<keyword evidence="5 10" id="KW-0547">Nucleotide-binding</keyword>
<feature type="domain" description="EngB-type G" evidence="11">
    <location>
        <begin position="53"/>
        <end position="229"/>
    </location>
</feature>
<evidence type="ECO:0000256" key="8">
    <source>
        <dbReference type="ARBA" id="ARBA00023210"/>
    </source>
</evidence>
<dbReference type="GO" id="GO:0000917">
    <property type="term" value="P:division septum assembly"/>
    <property type="evidence" value="ECO:0007669"/>
    <property type="project" value="UniProtKB-KW"/>
</dbReference>
<dbReference type="Gene3D" id="3.40.50.300">
    <property type="entry name" value="P-loop containing nucleotide triphosphate hydrolases"/>
    <property type="match status" value="1"/>
</dbReference>
<evidence type="ECO:0000256" key="5">
    <source>
        <dbReference type="ARBA" id="ARBA00022741"/>
    </source>
</evidence>
<dbReference type="Pfam" id="PF01926">
    <property type="entry name" value="MMR_HSR1"/>
    <property type="match status" value="1"/>
</dbReference>
<keyword evidence="7 10" id="KW-0342">GTP-binding</keyword>
<dbReference type="GO" id="GO:0005829">
    <property type="term" value="C:cytosol"/>
    <property type="evidence" value="ECO:0007669"/>
    <property type="project" value="TreeGrafter"/>
</dbReference>
<dbReference type="InterPro" id="IPR027417">
    <property type="entry name" value="P-loop_NTPase"/>
</dbReference>
<dbReference type="PROSITE" id="PS51706">
    <property type="entry name" value="G_ENGB"/>
    <property type="match status" value="1"/>
</dbReference>
<keyword evidence="13" id="KW-1185">Reference proteome</keyword>
<comment type="cofactor">
    <cofactor evidence="1">
        <name>Mg(2+)</name>
        <dbReference type="ChEBI" id="CHEBI:18420"/>
    </cofactor>
</comment>
<dbReference type="AlphaFoldDB" id="A0A1G7TN41"/>
<keyword evidence="4" id="KW-0479">Metal-binding</keyword>
<evidence type="ECO:0000256" key="7">
    <source>
        <dbReference type="ARBA" id="ARBA00023134"/>
    </source>
</evidence>
<dbReference type="HAMAP" id="MF_00321">
    <property type="entry name" value="GTPase_EngB"/>
    <property type="match status" value="1"/>
</dbReference>
<sequence length="232" mass="25244">MNDEVDEGPAPDPAAVEPESDLDLEAGRLLFARPARFVAGAAKLDSMPSFAHETPEIAFAGRSNCGKSSLINALVGQKMLARTSQTPGRTQQINFFDLAGALMLVDLPGYGYAKAPKDKVRRWTELTYDYLRGRPNLRRVCVLVDARRGVRDNDRAVMTALDQAAVPYQVLLTKADKMRSQAALTETVQAVRDLGPKHVALHPVVRVTSAQTGRGIEEVRGELAALAAHIEQ</sequence>
<comment type="function">
    <text evidence="10">Necessary for normal cell division and for the maintenance of normal septation.</text>
</comment>
<keyword evidence="3 10" id="KW-0132">Cell division</keyword>
<evidence type="ECO:0000256" key="3">
    <source>
        <dbReference type="ARBA" id="ARBA00022618"/>
    </source>
</evidence>
<gene>
    <name evidence="10" type="primary">engB</name>
    <name evidence="12" type="ORF">SAMN05216241_1104</name>
</gene>
<dbReference type="OrthoDB" id="9804921at2"/>
<keyword evidence="6" id="KW-0460">Magnesium</keyword>
<evidence type="ECO:0000256" key="9">
    <source>
        <dbReference type="ARBA" id="ARBA00023306"/>
    </source>
</evidence>
<dbReference type="GO" id="GO:0005525">
    <property type="term" value="F:GTP binding"/>
    <property type="evidence" value="ECO:0007669"/>
    <property type="project" value="UniProtKB-UniRule"/>
</dbReference>
<dbReference type="PANTHER" id="PTHR11649:SF13">
    <property type="entry name" value="ENGB-TYPE G DOMAIN-CONTAINING PROTEIN"/>
    <property type="match status" value="1"/>
</dbReference>
<dbReference type="RefSeq" id="WP_090021080.1">
    <property type="nucleotide sequence ID" value="NZ_FNCE01000010.1"/>
</dbReference>
<protein>
    <recommendedName>
        <fullName evidence="10">Probable GTP-binding protein EngB</fullName>
    </recommendedName>
</protein>
<dbReference type="InterPro" id="IPR019987">
    <property type="entry name" value="GTP-bd_ribosome_bio_YsxC"/>
</dbReference>
<dbReference type="GO" id="GO:0046872">
    <property type="term" value="F:metal ion binding"/>
    <property type="evidence" value="ECO:0007669"/>
    <property type="project" value="UniProtKB-KW"/>
</dbReference>
<dbReference type="InterPro" id="IPR030393">
    <property type="entry name" value="G_ENGB_dom"/>
</dbReference>
<evidence type="ECO:0000256" key="4">
    <source>
        <dbReference type="ARBA" id="ARBA00022723"/>
    </source>
</evidence>
<dbReference type="SUPFAM" id="SSF52540">
    <property type="entry name" value="P-loop containing nucleoside triphosphate hydrolases"/>
    <property type="match status" value="1"/>
</dbReference>
<accession>A0A1G7TN41</accession>
<evidence type="ECO:0000256" key="1">
    <source>
        <dbReference type="ARBA" id="ARBA00001946"/>
    </source>
</evidence>
<keyword evidence="8 10" id="KW-0717">Septation</keyword>
<comment type="similarity">
    <text evidence="2 10">Belongs to the TRAFAC class TrmE-Era-EngA-EngB-Septin-like GTPase superfamily. EngB GTPase family.</text>
</comment>
<evidence type="ECO:0000313" key="12">
    <source>
        <dbReference type="EMBL" id="SDG36695.1"/>
    </source>
</evidence>
<dbReference type="EMBL" id="FNCE01000010">
    <property type="protein sequence ID" value="SDG36695.1"/>
    <property type="molecule type" value="Genomic_DNA"/>
</dbReference>
<dbReference type="CDD" id="cd01876">
    <property type="entry name" value="YihA_EngB"/>
    <property type="match status" value="1"/>
</dbReference>
<dbReference type="NCBIfam" id="TIGR03598">
    <property type="entry name" value="GTPase_YsxC"/>
    <property type="match status" value="1"/>
</dbReference>
<evidence type="ECO:0000256" key="10">
    <source>
        <dbReference type="HAMAP-Rule" id="MF_00321"/>
    </source>
</evidence>
<dbReference type="PANTHER" id="PTHR11649">
    <property type="entry name" value="MSS1/TRME-RELATED GTP-BINDING PROTEIN"/>
    <property type="match status" value="1"/>
</dbReference>
<evidence type="ECO:0000256" key="6">
    <source>
        <dbReference type="ARBA" id="ARBA00022842"/>
    </source>
</evidence>
<dbReference type="Proteomes" id="UP000199415">
    <property type="component" value="Unassembled WGS sequence"/>
</dbReference>
<dbReference type="InterPro" id="IPR006073">
    <property type="entry name" value="GTP-bd"/>
</dbReference>
<evidence type="ECO:0000256" key="2">
    <source>
        <dbReference type="ARBA" id="ARBA00009638"/>
    </source>
</evidence>